<dbReference type="SUPFAM" id="SSF51366">
    <property type="entry name" value="Ribulose-phoshate binding barrel"/>
    <property type="match status" value="1"/>
</dbReference>
<evidence type="ECO:0000256" key="2">
    <source>
        <dbReference type="ARBA" id="ARBA00004696"/>
    </source>
</evidence>
<dbReference type="OrthoDB" id="9804217at2"/>
<dbReference type="NCBIfam" id="NF001373">
    <property type="entry name" value="PRK00278.1-6"/>
    <property type="match status" value="1"/>
</dbReference>
<evidence type="ECO:0000256" key="5">
    <source>
        <dbReference type="ARBA" id="ARBA00022605"/>
    </source>
</evidence>
<comment type="caution">
    <text evidence="12">The sequence shown here is derived from an EMBL/GenBank/DDBJ whole genome shotgun (WGS) entry which is preliminary data.</text>
</comment>
<dbReference type="InterPro" id="IPR045186">
    <property type="entry name" value="Indole-3-glycerol_P_synth"/>
</dbReference>
<evidence type="ECO:0000256" key="10">
    <source>
        <dbReference type="HAMAP-Rule" id="MF_00134"/>
    </source>
</evidence>
<dbReference type="Proteomes" id="UP000078543">
    <property type="component" value="Unassembled WGS sequence"/>
</dbReference>
<dbReference type="EMBL" id="LWQU01000032">
    <property type="protein sequence ID" value="OAN64496.1"/>
    <property type="molecule type" value="Genomic_DNA"/>
</dbReference>
<dbReference type="STRING" id="1437059.A6A05_06330"/>
<comment type="catalytic activity">
    <reaction evidence="1 10">
        <text>1-(2-carboxyphenylamino)-1-deoxy-D-ribulose 5-phosphate + H(+) = (1S,2R)-1-C-(indol-3-yl)glycerol 3-phosphate + CO2 + H2O</text>
        <dbReference type="Rhea" id="RHEA:23476"/>
        <dbReference type="ChEBI" id="CHEBI:15377"/>
        <dbReference type="ChEBI" id="CHEBI:15378"/>
        <dbReference type="ChEBI" id="CHEBI:16526"/>
        <dbReference type="ChEBI" id="CHEBI:58613"/>
        <dbReference type="ChEBI" id="CHEBI:58866"/>
        <dbReference type="EC" id="4.1.1.48"/>
    </reaction>
</comment>
<accession>A0A178MYX5</accession>
<evidence type="ECO:0000256" key="9">
    <source>
        <dbReference type="ARBA" id="ARBA00023239"/>
    </source>
</evidence>
<dbReference type="NCBIfam" id="NF001370">
    <property type="entry name" value="PRK00278.1-2"/>
    <property type="match status" value="1"/>
</dbReference>
<feature type="domain" description="Indole-3-glycerol phosphate synthase" evidence="11">
    <location>
        <begin position="5"/>
        <end position="259"/>
    </location>
</feature>
<dbReference type="InterPro" id="IPR011060">
    <property type="entry name" value="RibuloseP-bd_barrel"/>
</dbReference>
<keyword evidence="6 10" id="KW-0210">Decarboxylase</keyword>
<name>A0A178MYX5_9PROT</name>
<dbReference type="NCBIfam" id="NF001377">
    <property type="entry name" value="PRK00278.2-4"/>
    <property type="match status" value="1"/>
</dbReference>
<dbReference type="GO" id="GO:0004640">
    <property type="term" value="F:phosphoribosylanthranilate isomerase activity"/>
    <property type="evidence" value="ECO:0007669"/>
    <property type="project" value="TreeGrafter"/>
</dbReference>
<keyword evidence="8 10" id="KW-0057">Aromatic amino acid biosynthesis</keyword>
<comment type="similarity">
    <text evidence="10">Belongs to the TrpC family.</text>
</comment>
<evidence type="ECO:0000256" key="6">
    <source>
        <dbReference type="ARBA" id="ARBA00022793"/>
    </source>
</evidence>
<dbReference type="PANTHER" id="PTHR22854">
    <property type="entry name" value="TRYPTOPHAN BIOSYNTHESIS PROTEIN"/>
    <property type="match status" value="1"/>
</dbReference>
<comment type="pathway">
    <text evidence="2 10">Amino-acid biosynthesis; L-tryptophan biosynthesis; L-tryptophan from chorismate: step 4/5.</text>
</comment>
<evidence type="ECO:0000256" key="4">
    <source>
        <dbReference type="ARBA" id="ARBA00018080"/>
    </source>
</evidence>
<dbReference type="EC" id="4.1.1.48" evidence="3 10"/>
<organism evidence="12 13">
    <name type="scientific">Magnetospirillum moscoviense</name>
    <dbReference type="NCBI Taxonomy" id="1437059"/>
    <lineage>
        <taxon>Bacteria</taxon>
        <taxon>Pseudomonadati</taxon>
        <taxon>Pseudomonadota</taxon>
        <taxon>Alphaproteobacteria</taxon>
        <taxon>Rhodospirillales</taxon>
        <taxon>Rhodospirillaceae</taxon>
        <taxon>Magnetospirillum</taxon>
    </lineage>
</organism>
<dbReference type="HAMAP" id="MF_00134_B">
    <property type="entry name" value="IGPS_B"/>
    <property type="match status" value="1"/>
</dbReference>
<evidence type="ECO:0000313" key="12">
    <source>
        <dbReference type="EMBL" id="OAN64496.1"/>
    </source>
</evidence>
<dbReference type="InterPro" id="IPR013798">
    <property type="entry name" value="Indole-3-glycerol_P_synth_dom"/>
</dbReference>
<dbReference type="UniPathway" id="UPA00035">
    <property type="reaction ID" value="UER00043"/>
</dbReference>
<dbReference type="InterPro" id="IPR001468">
    <property type="entry name" value="Indole-3-GlycerolPSynthase_CS"/>
</dbReference>
<evidence type="ECO:0000313" key="13">
    <source>
        <dbReference type="Proteomes" id="UP000078543"/>
    </source>
</evidence>
<dbReference type="GO" id="GO:0004425">
    <property type="term" value="F:indole-3-glycerol-phosphate synthase activity"/>
    <property type="evidence" value="ECO:0007669"/>
    <property type="project" value="UniProtKB-UniRule"/>
</dbReference>
<dbReference type="Pfam" id="PF00218">
    <property type="entry name" value="IGPS"/>
    <property type="match status" value="1"/>
</dbReference>
<keyword evidence="13" id="KW-1185">Reference proteome</keyword>
<evidence type="ECO:0000256" key="7">
    <source>
        <dbReference type="ARBA" id="ARBA00022822"/>
    </source>
</evidence>
<evidence type="ECO:0000256" key="3">
    <source>
        <dbReference type="ARBA" id="ARBA00012362"/>
    </source>
</evidence>
<dbReference type="AlphaFoldDB" id="A0A178MYX5"/>
<dbReference type="Gene3D" id="3.20.20.70">
    <property type="entry name" value="Aldolase class I"/>
    <property type="match status" value="1"/>
</dbReference>
<dbReference type="GO" id="GO:0000162">
    <property type="term" value="P:L-tryptophan biosynthetic process"/>
    <property type="evidence" value="ECO:0007669"/>
    <property type="project" value="UniProtKB-UniRule"/>
</dbReference>
<sequence>MSTVLDRICDEKRKQVTEQKSRRPIQELLKRAQDQATPRGFAKALTAKVEAGGIGLIAEIKKASPSAGVIRKDFKPAQLARAYQRGGATCLSVLTDQKFFQGSDADLGEARSNCDLPVIRKDFMVDPYQVIEARALGADCILLIVGALPDADLASLEDIALGYGMDVLIEVHDEAELERALKLKSPLIGINNRDLRVMKTDLATTERLAPLVPADRQIVCESGIDSPVDIKRMVAAGAHRFLIGEALMKRPDVEMATRVLLAGAKT</sequence>
<proteinExistence type="inferred from homology"/>
<reference evidence="12 13" key="1">
    <citation type="submission" date="2016-04" db="EMBL/GenBank/DDBJ databases">
        <title>Draft genome sequence of freshwater magnetotactic bacteria Magnetospirillum marisnigri SP-1 and Magnetospirillum moscoviense BB-1.</title>
        <authorList>
            <person name="Koziaeva V."/>
            <person name="Dziuba M.V."/>
            <person name="Ivanov T.M."/>
            <person name="Kuznetsov B."/>
            <person name="Grouzdev D.S."/>
        </authorList>
    </citation>
    <scope>NUCLEOTIDE SEQUENCE [LARGE SCALE GENOMIC DNA]</scope>
    <source>
        <strain evidence="12 13">BB-1</strain>
    </source>
</reference>
<dbReference type="PROSITE" id="PS00614">
    <property type="entry name" value="IGPS"/>
    <property type="match status" value="1"/>
</dbReference>
<dbReference type="CDD" id="cd00331">
    <property type="entry name" value="IGPS"/>
    <property type="match status" value="1"/>
</dbReference>
<evidence type="ECO:0000256" key="8">
    <source>
        <dbReference type="ARBA" id="ARBA00023141"/>
    </source>
</evidence>
<keyword evidence="9 10" id="KW-0456">Lyase</keyword>
<evidence type="ECO:0000256" key="1">
    <source>
        <dbReference type="ARBA" id="ARBA00001633"/>
    </source>
</evidence>
<keyword evidence="7 10" id="KW-0822">Tryptophan biosynthesis</keyword>
<protein>
    <recommendedName>
        <fullName evidence="4 10">Indole-3-glycerol phosphate synthase</fullName>
        <shortName evidence="10">IGPS</shortName>
        <ecNumber evidence="3 10">4.1.1.48</ecNumber>
    </recommendedName>
</protein>
<dbReference type="RefSeq" id="WP_068496951.1">
    <property type="nucleotide sequence ID" value="NZ_LWQU01000032.1"/>
</dbReference>
<keyword evidence="5 10" id="KW-0028">Amino-acid biosynthesis</keyword>
<gene>
    <name evidence="10" type="primary">trpC</name>
    <name evidence="12" type="ORF">A6A05_06330</name>
</gene>
<evidence type="ECO:0000259" key="11">
    <source>
        <dbReference type="Pfam" id="PF00218"/>
    </source>
</evidence>
<dbReference type="PANTHER" id="PTHR22854:SF2">
    <property type="entry name" value="INDOLE-3-GLYCEROL-PHOSPHATE SYNTHASE"/>
    <property type="match status" value="1"/>
</dbReference>
<dbReference type="InterPro" id="IPR013785">
    <property type="entry name" value="Aldolase_TIM"/>
</dbReference>
<dbReference type="FunFam" id="3.20.20.70:FF:000024">
    <property type="entry name" value="Indole-3-glycerol phosphate synthase"/>
    <property type="match status" value="1"/>
</dbReference>